<dbReference type="InterPro" id="IPR010583">
    <property type="entry name" value="MipA"/>
</dbReference>
<dbReference type="GO" id="GO:0009279">
    <property type="term" value="C:cell outer membrane"/>
    <property type="evidence" value="ECO:0007669"/>
    <property type="project" value="UniProtKB-SubCell"/>
</dbReference>
<dbReference type="RefSeq" id="WP_155455857.1">
    <property type="nucleotide sequence ID" value="NZ_WNKX01000017.1"/>
</dbReference>
<comment type="similarity">
    <text evidence="2">Belongs to the MipA/OmpV family.</text>
</comment>
<dbReference type="PANTHER" id="PTHR38776">
    <property type="entry name" value="MLTA-INTERACTING PROTEIN-RELATED"/>
    <property type="match status" value="1"/>
</dbReference>
<organism evidence="7 8">
    <name type="scientific">Massilia eburnea</name>
    <dbReference type="NCBI Taxonomy" id="1776165"/>
    <lineage>
        <taxon>Bacteria</taxon>
        <taxon>Pseudomonadati</taxon>
        <taxon>Pseudomonadota</taxon>
        <taxon>Betaproteobacteria</taxon>
        <taxon>Burkholderiales</taxon>
        <taxon>Oxalobacteraceae</taxon>
        <taxon>Telluria group</taxon>
        <taxon>Massilia</taxon>
    </lineage>
</organism>
<reference evidence="7 8" key="1">
    <citation type="submission" date="2019-11" db="EMBL/GenBank/DDBJ databases">
        <title>Type strains purchased from KCTC, JCM and DSMZ.</title>
        <authorList>
            <person name="Lu H."/>
        </authorList>
    </citation>
    <scope>NUCLEOTIDE SEQUENCE [LARGE SCALE GENOMIC DNA]</scope>
    <source>
        <strain evidence="7 8">JCM 31587</strain>
    </source>
</reference>
<dbReference type="Pfam" id="PF06629">
    <property type="entry name" value="MipA"/>
    <property type="match status" value="1"/>
</dbReference>
<keyword evidence="8" id="KW-1185">Reference proteome</keyword>
<protein>
    <submittedName>
        <fullName evidence="7">MipA/OmpV family protein</fullName>
    </submittedName>
</protein>
<evidence type="ECO:0000313" key="7">
    <source>
        <dbReference type="EMBL" id="MTW12930.1"/>
    </source>
</evidence>
<comment type="subcellular location">
    <subcellularLocation>
        <location evidence="1">Cell outer membrane</location>
    </subcellularLocation>
</comment>
<evidence type="ECO:0000256" key="3">
    <source>
        <dbReference type="ARBA" id="ARBA00022729"/>
    </source>
</evidence>
<evidence type="ECO:0000256" key="2">
    <source>
        <dbReference type="ARBA" id="ARBA00005722"/>
    </source>
</evidence>
<sequence length="293" mass="31746">MRQYLFLAIAGACSTVAAQTPATNPMPDGSRDMYIGVGVQSIPRYDGASENLVRPLPVLQVQWSNGIFVSGTALGWHLSQSPSMEFGPMLTLSPRRDQDGLSFGAGGVNDGAGSRIGFQSTRPGGFAPKQTDMADGNRLQHMDVIKRRVLAGGFFNYYLSPKLRLTNTLIYGSGRDHNGARLHTAMQYMMEDVVPHHTVVLSAGVSVVNRAYNETWFGVTDEEAVRSNLKSGYGPGAGLQEVRAGVRWNWALSPNWILTSGATVNRLVGDAKDSPLVERATNYSVSSALAYRF</sequence>
<evidence type="ECO:0000256" key="4">
    <source>
        <dbReference type="ARBA" id="ARBA00023136"/>
    </source>
</evidence>
<keyword evidence="4" id="KW-0472">Membrane</keyword>
<dbReference type="AlphaFoldDB" id="A0A6L6QLB1"/>
<comment type="caution">
    <text evidence="7">The sequence shown here is derived from an EMBL/GenBank/DDBJ whole genome shotgun (WGS) entry which is preliminary data.</text>
</comment>
<feature type="signal peptide" evidence="6">
    <location>
        <begin position="1"/>
        <end position="18"/>
    </location>
</feature>
<dbReference type="OrthoDB" id="8585044at2"/>
<dbReference type="EMBL" id="WNKX01000017">
    <property type="protein sequence ID" value="MTW12930.1"/>
    <property type="molecule type" value="Genomic_DNA"/>
</dbReference>
<accession>A0A6L6QLB1</accession>
<evidence type="ECO:0000256" key="1">
    <source>
        <dbReference type="ARBA" id="ARBA00004442"/>
    </source>
</evidence>
<evidence type="ECO:0000256" key="5">
    <source>
        <dbReference type="ARBA" id="ARBA00023237"/>
    </source>
</evidence>
<dbReference type="PANTHER" id="PTHR38776:SF1">
    <property type="entry name" value="MLTA-INTERACTING PROTEIN-RELATED"/>
    <property type="match status" value="1"/>
</dbReference>
<feature type="chain" id="PRO_5026838773" evidence="6">
    <location>
        <begin position="19"/>
        <end position="293"/>
    </location>
</feature>
<keyword evidence="5" id="KW-0998">Cell outer membrane</keyword>
<name>A0A6L6QLB1_9BURK</name>
<evidence type="ECO:0000313" key="8">
    <source>
        <dbReference type="Proteomes" id="UP000472320"/>
    </source>
</evidence>
<evidence type="ECO:0000256" key="6">
    <source>
        <dbReference type="SAM" id="SignalP"/>
    </source>
</evidence>
<dbReference type="Proteomes" id="UP000472320">
    <property type="component" value="Unassembled WGS sequence"/>
</dbReference>
<keyword evidence="3 6" id="KW-0732">Signal</keyword>
<proteinExistence type="inferred from homology"/>
<gene>
    <name evidence="7" type="ORF">GM658_20185</name>
</gene>